<dbReference type="InParanoid" id="A0A543APZ0"/>
<organism evidence="3 4">
    <name type="scientific">Stackebrandtia endophytica</name>
    <dbReference type="NCBI Taxonomy" id="1496996"/>
    <lineage>
        <taxon>Bacteria</taxon>
        <taxon>Bacillati</taxon>
        <taxon>Actinomycetota</taxon>
        <taxon>Actinomycetes</taxon>
        <taxon>Glycomycetales</taxon>
        <taxon>Glycomycetaceae</taxon>
        <taxon>Stackebrandtia</taxon>
    </lineage>
</organism>
<evidence type="ECO:0000259" key="2">
    <source>
        <dbReference type="SMART" id="SM00093"/>
    </source>
</evidence>
<accession>A0A543APZ0</accession>
<dbReference type="InterPro" id="IPR042178">
    <property type="entry name" value="Serpin_sf_1"/>
</dbReference>
<dbReference type="GO" id="GO:0005615">
    <property type="term" value="C:extracellular space"/>
    <property type="evidence" value="ECO:0007669"/>
    <property type="project" value="InterPro"/>
</dbReference>
<dbReference type="PANTHER" id="PTHR11461">
    <property type="entry name" value="SERINE PROTEASE INHIBITOR, SERPIN"/>
    <property type="match status" value="1"/>
</dbReference>
<dbReference type="PANTHER" id="PTHR11461:SF211">
    <property type="entry name" value="GH10112P-RELATED"/>
    <property type="match status" value="1"/>
</dbReference>
<sequence>MAYPVRIIIKALYIDHEAFGETTPQLPFRLTHHRGASFYSRRMETPRSAAAEHVNRLTVSWLRDVTDPPQVLSGVGLWPLLAALRLGTEPGTDDELAAATGTAHDELAAELAALVTLLNDSRTMRIALGIWSGQRIRLDPAWLAQVPVGLAGQLTGDAATDQAMLDSWASTNTAGLIPTFPLTVDSDVDVVLASALALRTRWREPFMDEPWHFNSGPWSGERTWHGLTCVTEDMANLRVWDDGSTTLTIPGEADVDVVLVMGDVDTEPTEVLARAVENLSEGGGYRTGTDLTVGEEANGVTVTRERDADPDPVPRLEVTTVAFDVGADHDILDSAGVLGLLRSLDPATSSLTGLTVEPVEPVVVTQARQRAVARFSAVGFEAAAVTAMAWMAGAMLPSPEDGWRTVVRVTFNRPFGYLVVHRPTGVMPVVGWVDTPARWPEE</sequence>
<feature type="domain" description="Serpin" evidence="2">
    <location>
        <begin position="59"/>
        <end position="436"/>
    </location>
</feature>
<evidence type="ECO:0000313" key="4">
    <source>
        <dbReference type="Proteomes" id="UP000317043"/>
    </source>
</evidence>
<keyword evidence="4" id="KW-1185">Reference proteome</keyword>
<dbReference type="EMBL" id="VFOW01000001">
    <property type="protein sequence ID" value="TQL74644.1"/>
    <property type="molecule type" value="Genomic_DNA"/>
</dbReference>
<dbReference type="Gene3D" id="3.30.497.10">
    <property type="entry name" value="Antithrombin, subunit I, domain 2"/>
    <property type="match status" value="2"/>
</dbReference>
<dbReference type="InterPro" id="IPR023796">
    <property type="entry name" value="Serpin_dom"/>
</dbReference>
<comment type="caution">
    <text evidence="3">The sequence shown here is derived from an EMBL/GenBank/DDBJ whole genome shotgun (WGS) entry which is preliminary data.</text>
</comment>
<reference evidence="3 4" key="1">
    <citation type="submission" date="2019-06" db="EMBL/GenBank/DDBJ databases">
        <title>Sequencing the genomes of 1000 actinobacteria strains.</title>
        <authorList>
            <person name="Klenk H.-P."/>
        </authorList>
    </citation>
    <scope>NUCLEOTIDE SEQUENCE [LARGE SCALE GENOMIC DNA]</scope>
    <source>
        <strain evidence="3 4">DSM 45928</strain>
    </source>
</reference>
<evidence type="ECO:0000256" key="1">
    <source>
        <dbReference type="RuleBase" id="RU000411"/>
    </source>
</evidence>
<dbReference type="AlphaFoldDB" id="A0A543APZ0"/>
<dbReference type="Pfam" id="PF00079">
    <property type="entry name" value="Serpin"/>
    <property type="match status" value="2"/>
</dbReference>
<name>A0A543APZ0_9ACTN</name>
<dbReference type="InterPro" id="IPR000215">
    <property type="entry name" value="Serpin_fam"/>
</dbReference>
<gene>
    <name evidence="3" type="ORF">FB566_0130</name>
</gene>
<comment type="similarity">
    <text evidence="1">Belongs to the serpin family.</text>
</comment>
<proteinExistence type="inferred from homology"/>
<evidence type="ECO:0000313" key="3">
    <source>
        <dbReference type="EMBL" id="TQL74644.1"/>
    </source>
</evidence>
<dbReference type="Proteomes" id="UP000317043">
    <property type="component" value="Unassembled WGS sequence"/>
</dbReference>
<dbReference type="OrthoDB" id="4847668at2"/>
<dbReference type="InterPro" id="IPR036186">
    <property type="entry name" value="Serpin_sf"/>
</dbReference>
<dbReference type="SUPFAM" id="SSF56574">
    <property type="entry name" value="Serpins"/>
    <property type="match status" value="1"/>
</dbReference>
<protein>
    <submittedName>
        <fullName evidence="3">Serine protease inhibitor</fullName>
    </submittedName>
</protein>
<dbReference type="SMART" id="SM00093">
    <property type="entry name" value="SERPIN"/>
    <property type="match status" value="1"/>
</dbReference>
<dbReference type="GO" id="GO:0004867">
    <property type="term" value="F:serine-type endopeptidase inhibitor activity"/>
    <property type="evidence" value="ECO:0007669"/>
    <property type="project" value="InterPro"/>
</dbReference>